<evidence type="ECO:0000256" key="4">
    <source>
        <dbReference type="ARBA" id="ARBA00022723"/>
    </source>
</evidence>
<dbReference type="Pfam" id="PF05567">
    <property type="entry name" value="T4P_PilY1"/>
    <property type="match status" value="1"/>
</dbReference>
<keyword evidence="6" id="KW-0281">Fimbrium</keyword>
<dbReference type="Proteomes" id="UP000008392">
    <property type="component" value="Chromosome"/>
</dbReference>
<dbReference type="EMBL" id="CP002745">
    <property type="protein sequence ID" value="AEK63427.1"/>
    <property type="molecule type" value="Genomic_DNA"/>
</dbReference>
<dbReference type="HOGENOM" id="CLU_001890_1_1_4"/>
<feature type="signal peptide" evidence="7">
    <location>
        <begin position="1"/>
        <end position="36"/>
    </location>
</feature>
<evidence type="ECO:0000256" key="1">
    <source>
        <dbReference type="ARBA" id="ARBA00004561"/>
    </source>
</evidence>
<dbReference type="InterPro" id="IPR036465">
    <property type="entry name" value="vWFA_dom_sf"/>
</dbReference>
<dbReference type="STRING" id="1005048.CFU_3603"/>
<evidence type="ECO:0000256" key="5">
    <source>
        <dbReference type="ARBA" id="ARBA00022837"/>
    </source>
</evidence>
<feature type="domain" description="PilY1 beta-propeller" evidence="8">
    <location>
        <begin position="686"/>
        <end position="1015"/>
    </location>
</feature>
<dbReference type="InterPro" id="IPR011047">
    <property type="entry name" value="Quinoprotein_ADH-like_sf"/>
</dbReference>
<keyword evidence="4" id="KW-0479">Metal-binding</keyword>
<dbReference type="KEGG" id="cfu:CFU_3603"/>
<reference evidence="9 10" key="1">
    <citation type="journal article" date="2004" name="Environ. Microbiol.">
        <title>Phylogeny-function analysis of (meta)genomic libraries: screening for expression of ribosomal RNA genes by large-insert library fluorescent in situ hybridization (LIL-FISH).</title>
        <authorList>
            <person name="Leveau J.H."/>
            <person name="Gerards S."/>
            <person name="de Boer W."/>
            <person name="van Veen J.A."/>
        </authorList>
    </citation>
    <scope>NUCLEOTIDE SEQUENCE [LARGE SCALE GENOMIC DNA]</scope>
    <source>
        <strain evidence="9 10">Ter331</strain>
    </source>
</reference>
<reference evidence="9 10" key="2">
    <citation type="journal article" date="2006" name="J. Microbiol. Methods">
        <title>Genomic flank-sequencing of plasposon insertion sites for rapid identification of functional genes.</title>
        <authorList>
            <person name="Leveau J.H."/>
            <person name="Gerards S."/>
            <person name="Fritsche K."/>
            <person name="Zondag G."/>
            <person name="van Veen J.A."/>
        </authorList>
    </citation>
    <scope>NUCLEOTIDE SEQUENCE [LARGE SCALE GENOMIC DNA]</scope>
    <source>
        <strain evidence="9 10">Ter331</strain>
    </source>
</reference>
<name>G0ADG5_COLFT</name>
<protein>
    <submittedName>
        <fullName evidence="9">Type 4 fimbrial biogenesis protein PilY1</fullName>
    </submittedName>
</protein>
<evidence type="ECO:0000256" key="3">
    <source>
        <dbReference type="ARBA" id="ARBA00022558"/>
    </source>
</evidence>
<reference evidence="9 10" key="5">
    <citation type="journal article" date="2011" name="ISME J.">
        <title>Dual transcriptional profiling of a bacterial/fungal confrontation: Collimonas fungivorans versus Aspergillus niger.</title>
        <authorList>
            <person name="Mela F."/>
            <person name="Fritsche K."/>
            <person name="de Boer W."/>
            <person name="van Veen J.A."/>
            <person name="de Graaff L.H."/>
            <person name="van den Berg M."/>
            <person name="Leveau J.H."/>
        </authorList>
    </citation>
    <scope>NUCLEOTIDE SEQUENCE [LARGE SCALE GENOMIC DNA]</scope>
    <source>
        <strain evidence="9 10">Ter331</strain>
    </source>
</reference>
<evidence type="ECO:0000313" key="10">
    <source>
        <dbReference type="Proteomes" id="UP000008392"/>
    </source>
</evidence>
<dbReference type="RefSeq" id="WP_014007579.1">
    <property type="nucleotide sequence ID" value="NC_015856.1"/>
</dbReference>
<organism evidence="9 10">
    <name type="scientific">Collimonas fungivorans (strain Ter331)</name>
    <dbReference type="NCBI Taxonomy" id="1005048"/>
    <lineage>
        <taxon>Bacteria</taxon>
        <taxon>Pseudomonadati</taxon>
        <taxon>Pseudomonadota</taxon>
        <taxon>Betaproteobacteria</taxon>
        <taxon>Burkholderiales</taxon>
        <taxon>Oxalobacteraceae</taxon>
        <taxon>Collimonas</taxon>
    </lineage>
</organism>
<gene>
    <name evidence="9" type="ordered locus">CFU_3603</name>
</gene>
<sequence>MLRMSVSRHMPLGRLLKLAAHCACLGMAAISGVALAEIAQAPLFLPVPPPPNIMYMLDNSGSMAWGSVTGEDATYEYTAPYPNSTDGLKDKIAYYSSSWNQIYYNPAILYTPGVSKVDGVSSMSPANTKTTIIDPYLNSTNTLSDLGAKCYYGGSPTTLPLYDAKSFAANTTNCPNSQSSSKPTLGARYAFYYNWIGTEKGTQTGTKLSTVAGSGIPDGSDSQNSLTNYQRVDIVSGATYPRGADRKDCVASTTSCSYAEELQNFANWFSYYRTRILMTKTSLGLAFAGINNRFRVGFATINANSSNFLALNSFDTTQKNKWYSKLYAIAPSGGTPLIDALNQVGQYYTGNGMNGAPSGTPDPIQLKCQANFTILSTDGYWNGTVPTSIGDQDGKVPALPAPVVKDPVSGGALTTNSQFPRPFYQGPTAYSNTLADTAMKYWVTDVGIRSGITSTAGKIKATATDPATWQHMTTHTIGLGANGQLTYRSDYKTATSGAYFDIKNGAANWPKPVADSKTAIDDLWHAAVNGHGSYFSAKSPQALRAGLNSILAEIGRSTGSGGGQANNQGGVAQSTTYAYTASFDAGVWIGHLTANAITSDGSTGAFQWDAATLLPTDHTKRNIVTWNPTSKAGVDFSWGNLTSGTNSQQTALGSSDVVDYLRGNSALEQASDGTGTGTFRYRQYKLGDIVNSAPLYVQTSDSGYSVLPAANGGSTYATFVNSTKATRSAMLYVGANDGMLHAFSPSDGTEKFAFVPNSVYPNLKTLSDPNYGHHYFVDGPLAEGDAYIGSTWKNILLGTTGAGANSVFAIDVTAPGSLSKSSVMWEYNNSGTDADMGNVLGAPAMVLLANGQWAAIFGNGYNSANGHAVLYVVNVQTGALIQKIDTGVGSSTAPNGLSAPALLFNASRQLVGAYAGDLQGNLWKFDLSNATDTTKWTASSLFVAKNANSVIQPIVQKPILAVHPMGGYMVMIGTGKFYETTDLASTAIQSVYGIWDKPGAAAVTGRGQLQAQVLTSVSIGGTAVGRTLSKNPIAWASQRGWYIDYLDAGERTVGDLQLQKNILMLTTSFTPNITDPCAGGGVSFSMGVNFLTGAYAPQYQITQPGTTTDTNWSAAAIPGTTGSGVWPPNPPPSPQCIRTVGVDGVASCLDVKLSGVAVRRWRQLSIKPN</sequence>
<comment type="similarity">
    <text evidence="2">Belongs to the PilY1 family.</text>
</comment>
<keyword evidence="10" id="KW-1185">Reference proteome</keyword>
<reference evidence="10" key="6">
    <citation type="submission" date="2011-05" db="EMBL/GenBank/DDBJ databases">
        <title>Complete sequence of Collimonas fungivorans Ter331.</title>
        <authorList>
            <person name="Leveau J.H."/>
        </authorList>
    </citation>
    <scope>NUCLEOTIDE SEQUENCE [LARGE SCALE GENOMIC DNA]</scope>
    <source>
        <strain evidence="10">Ter331</strain>
    </source>
</reference>
<reference evidence="9 10" key="3">
    <citation type="journal article" date="2008" name="FEMS Microbiol. Ecol.">
        <title>Identification and characterization of genes underlying chitinolysis in Collimonas fungivorans Ter331.</title>
        <authorList>
            <person name="Fritsche K."/>
            <person name="de Boer W."/>
            <person name="Gerards S."/>
            <person name="van den Berg M."/>
            <person name="van Veen J.A."/>
            <person name="Leveau J.H."/>
        </authorList>
    </citation>
    <scope>NUCLEOTIDE SEQUENCE [LARGE SCALE GENOMIC DNA]</scope>
    <source>
        <strain evidence="9 10">Ter331</strain>
    </source>
</reference>
<evidence type="ECO:0000313" key="9">
    <source>
        <dbReference type="EMBL" id="AEK63427.1"/>
    </source>
</evidence>
<keyword evidence="5" id="KW-0106">Calcium</keyword>
<accession>G0ADG5</accession>
<dbReference type="GO" id="GO:0046872">
    <property type="term" value="F:metal ion binding"/>
    <property type="evidence" value="ECO:0007669"/>
    <property type="project" value="UniProtKB-KW"/>
</dbReference>
<keyword evidence="3" id="KW-1029">Fimbrium biogenesis</keyword>
<evidence type="ECO:0000256" key="2">
    <source>
        <dbReference type="ARBA" id="ARBA00008387"/>
    </source>
</evidence>
<dbReference type="Gene3D" id="3.40.50.410">
    <property type="entry name" value="von Willebrand factor, type A domain"/>
    <property type="match status" value="1"/>
</dbReference>
<proteinExistence type="inferred from homology"/>
<dbReference type="InterPro" id="IPR008707">
    <property type="entry name" value="B-propeller_PilY1"/>
</dbReference>
<keyword evidence="7" id="KW-0732">Signal</keyword>
<evidence type="ECO:0000256" key="7">
    <source>
        <dbReference type="SAM" id="SignalP"/>
    </source>
</evidence>
<evidence type="ECO:0000256" key="6">
    <source>
        <dbReference type="ARBA" id="ARBA00023263"/>
    </source>
</evidence>
<dbReference type="eggNOG" id="COG3419">
    <property type="taxonomic scope" value="Bacteria"/>
</dbReference>
<evidence type="ECO:0000259" key="8">
    <source>
        <dbReference type="Pfam" id="PF05567"/>
    </source>
</evidence>
<comment type="subcellular location">
    <subcellularLocation>
        <location evidence="1">Fimbrium</location>
    </subcellularLocation>
</comment>
<reference evidence="9 10" key="4">
    <citation type="journal article" date="2010" name="Environ. Microbiol.">
        <title>The bacterial genus Collimonas: mycophagy, weathering and other adaptive solutions to life in oligotrophic soil environments.</title>
        <authorList>
            <person name="Leveau J.H."/>
            <person name="Uroz S."/>
            <person name="de Boer W."/>
        </authorList>
    </citation>
    <scope>NUCLEOTIDE SEQUENCE [LARGE SCALE GENOMIC DNA]</scope>
    <source>
        <strain evidence="9 10">Ter331</strain>
    </source>
</reference>
<dbReference type="SUPFAM" id="SSF50998">
    <property type="entry name" value="Quinoprotein alcohol dehydrogenase-like"/>
    <property type="match status" value="1"/>
</dbReference>
<dbReference type="GO" id="GO:0009289">
    <property type="term" value="C:pilus"/>
    <property type="evidence" value="ECO:0007669"/>
    <property type="project" value="UniProtKB-SubCell"/>
</dbReference>
<feature type="chain" id="PRO_5003396548" evidence="7">
    <location>
        <begin position="37"/>
        <end position="1169"/>
    </location>
</feature>
<dbReference type="AlphaFoldDB" id="G0ADG5"/>